<comment type="subcellular location">
    <subcellularLocation>
        <location evidence="1">Cell outer membrane</location>
    </subcellularLocation>
</comment>
<comment type="caution">
    <text evidence="9">The sequence shown here is derived from an EMBL/GenBank/DDBJ whole genome shotgun (WGS) entry which is preliminary data.</text>
</comment>
<keyword evidence="3" id="KW-0813">Transport</keyword>
<dbReference type="Pfam" id="PF02321">
    <property type="entry name" value="OEP"/>
    <property type="match status" value="1"/>
</dbReference>
<keyword evidence="10" id="KW-1185">Reference proteome</keyword>
<reference evidence="9" key="2">
    <citation type="submission" date="2023-04" db="EMBL/GenBank/DDBJ databases">
        <title>Paracnuella aquatica gen. nov., sp. nov., a member of the family Chitinophagaceae isolated from a hot spring.</title>
        <authorList>
            <person name="Wang C."/>
        </authorList>
    </citation>
    <scope>NUCLEOTIDE SEQUENCE</scope>
    <source>
        <strain evidence="9">LB-8</strain>
    </source>
</reference>
<organism evidence="9 10">
    <name type="scientific">Paraflavisolibacter caeni</name>
    <dbReference type="NCBI Taxonomy" id="2982496"/>
    <lineage>
        <taxon>Bacteria</taxon>
        <taxon>Pseudomonadati</taxon>
        <taxon>Bacteroidota</taxon>
        <taxon>Chitinophagia</taxon>
        <taxon>Chitinophagales</taxon>
        <taxon>Chitinophagaceae</taxon>
        <taxon>Paraflavisolibacter</taxon>
    </lineage>
</organism>
<feature type="chain" id="PRO_5040897393" evidence="8">
    <location>
        <begin position="19"/>
        <end position="445"/>
    </location>
</feature>
<gene>
    <name evidence="9" type="ORF">OCK74_27390</name>
</gene>
<dbReference type="Proteomes" id="UP001155483">
    <property type="component" value="Unassembled WGS sequence"/>
</dbReference>
<dbReference type="InterPro" id="IPR003423">
    <property type="entry name" value="OMP_efflux"/>
</dbReference>
<dbReference type="AlphaFoldDB" id="A0A9X2Y045"/>
<dbReference type="PANTHER" id="PTHR30026:SF20">
    <property type="entry name" value="OUTER MEMBRANE PROTEIN TOLC"/>
    <property type="match status" value="1"/>
</dbReference>
<name>A0A9X2Y045_9BACT</name>
<keyword evidence="6" id="KW-0472">Membrane</keyword>
<dbReference type="SUPFAM" id="SSF56954">
    <property type="entry name" value="Outer membrane efflux proteins (OEP)"/>
    <property type="match status" value="1"/>
</dbReference>
<comment type="similarity">
    <text evidence="2">Belongs to the outer membrane factor (OMF) (TC 1.B.17) family.</text>
</comment>
<keyword evidence="4" id="KW-1134">Transmembrane beta strand</keyword>
<dbReference type="PANTHER" id="PTHR30026">
    <property type="entry name" value="OUTER MEMBRANE PROTEIN TOLC"/>
    <property type="match status" value="1"/>
</dbReference>
<evidence type="ECO:0000256" key="2">
    <source>
        <dbReference type="ARBA" id="ARBA00007613"/>
    </source>
</evidence>
<evidence type="ECO:0000256" key="6">
    <source>
        <dbReference type="ARBA" id="ARBA00023136"/>
    </source>
</evidence>
<evidence type="ECO:0000256" key="4">
    <source>
        <dbReference type="ARBA" id="ARBA00022452"/>
    </source>
</evidence>
<evidence type="ECO:0000256" key="7">
    <source>
        <dbReference type="ARBA" id="ARBA00023237"/>
    </source>
</evidence>
<evidence type="ECO:0000313" key="10">
    <source>
        <dbReference type="Proteomes" id="UP001155483"/>
    </source>
</evidence>
<keyword evidence="8" id="KW-0732">Signal</keyword>
<keyword evidence="5" id="KW-0812">Transmembrane</keyword>
<proteinExistence type="inferred from homology"/>
<dbReference type="Gene3D" id="1.20.1600.10">
    <property type="entry name" value="Outer membrane efflux proteins (OEP)"/>
    <property type="match status" value="1"/>
</dbReference>
<feature type="signal peptide" evidence="8">
    <location>
        <begin position="1"/>
        <end position="18"/>
    </location>
</feature>
<dbReference type="GO" id="GO:0009279">
    <property type="term" value="C:cell outer membrane"/>
    <property type="evidence" value="ECO:0007669"/>
    <property type="project" value="UniProtKB-SubCell"/>
</dbReference>
<dbReference type="GO" id="GO:0015288">
    <property type="term" value="F:porin activity"/>
    <property type="evidence" value="ECO:0007669"/>
    <property type="project" value="TreeGrafter"/>
</dbReference>
<reference evidence="9" key="1">
    <citation type="submission" date="2022-09" db="EMBL/GenBank/DDBJ databases">
        <authorList>
            <person name="Yuan C."/>
            <person name="Ke Z."/>
        </authorList>
    </citation>
    <scope>NUCLEOTIDE SEQUENCE</scope>
    <source>
        <strain evidence="9">LB-8</strain>
    </source>
</reference>
<evidence type="ECO:0000256" key="5">
    <source>
        <dbReference type="ARBA" id="ARBA00022692"/>
    </source>
</evidence>
<evidence type="ECO:0000256" key="3">
    <source>
        <dbReference type="ARBA" id="ARBA00022448"/>
    </source>
</evidence>
<dbReference type="GO" id="GO:1990281">
    <property type="term" value="C:efflux pump complex"/>
    <property type="evidence" value="ECO:0007669"/>
    <property type="project" value="TreeGrafter"/>
</dbReference>
<sequence>MKKVFITLLLFRVIGAYAQTNLDAYIKTALNNNETIKQQQFLLTKSLYVLKEAKSLFLPSVGFNATYTVADGGRKIDFPVGNLLNPVYKMLNQMTGTNNFPQVQNQSILLNPNNFYDAKIRTTYPILNAEIEYNRKIKKQQYDLQKIEISLYKRELVKEVKNAYYKYLQACEAVNIYQTALSLVKENLRVNTSLFNNQKVNRTAVVRSDNEVSKYNALLESSIQIQNNAKAYFNFLLNTDLNTEIIIDSINAVPVDLLLTDTTVAKREELVKLKEALAINQNITALAKSYKRPKLYSFVDLGTQAFDFKVNNKSFYYLAGISLEWNIFSGNKNKYKIRQAEADGKVLQSQTSYVEQQLKLQLTTFTNSFKAAIAQYNAAQSQVVSSQKYYNDIFRLYKEGMAIYIELLDAQNQWIDAQLQANIALFDTWISFTAIERANASFNLQ</sequence>
<dbReference type="GO" id="GO:0015562">
    <property type="term" value="F:efflux transmembrane transporter activity"/>
    <property type="evidence" value="ECO:0007669"/>
    <property type="project" value="InterPro"/>
</dbReference>
<evidence type="ECO:0000256" key="1">
    <source>
        <dbReference type="ARBA" id="ARBA00004442"/>
    </source>
</evidence>
<dbReference type="InterPro" id="IPR051906">
    <property type="entry name" value="TolC-like"/>
</dbReference>
<dbReference type="RefSeq" id="WP_279300308.1">
    <property type="nucleotide sequence ID" value="NZ_JAOTIF010000053.1"/>
</dbReference>
<protein>
    <submittedName>
        <fullName evidence="9">TolC family protein</fullName>
    </submittedName>
</protein>
<evidence type="ECO:0000256" key="8">
    <source>
        <dbReference type="SAM" id="SignalP"/>
    </source>
</evidence>
<keyword evidence="7" id="KW-0998">Cell outer membrane</keyword>
<evidence type="ECO:0000313" key="9">
    <source>
        <dbReference type="EMBL" id="MCU7552874.1"/>
    </source>
</evidence>
<accession>A0A9X2Y045</accession>
<dbReference type="EMBL" id="JAOTIF010000053">
    <property type="protein sequence ID" value="MCU7552874.1"/>
    <property type="molecule type" value="Genomic_DNA"/>
</dbReference>